<comment type="caution">
    <text evidence="1">The sequence shown here is derived from an EMBL/GenBank/DDBJ whole genome shotgun (WGS) entry which is preliminary data.</text>
</comment>
<dbReference type="Proteomes" id="UP000266723">
    <property type="component" value="Unassembled WGS sequence"/>
</dbReference>
<proteinExistence type="predicted"/>
<accession>A0ABQ7EVP8</accession>
<evidence type="ECO:0000313" key="1">
    <source>
        <dbReference type="EMBL" id="KAF3607305.1"/>
    </source>
</evidence>
<reference evidence="1 2" key="1">
    <citation type="journal article" date="2020" name="BMC Genomics">
        <title>Intraspecific diversification of the crop wild relative Brassica cretica Lam. using demographic model selection.</title>
        <authorList>
            <person name="Kioukis A."/>
            <person name="Michalopoulou V.A."/>
            <person name="Briers L."/>
            <person name="Pirintsos S."/>
            <person name="Studholme D.J."/>
            <person name="Pavlidis P."/>
            <person name="Sarris P.F."/>
        </authorList>
    </citation>
    <scope>NUCLEOTIDE SEQUENCE [LARGE SCALE GENOMIC DNA]</scope>
    <source>
        <strain evidence="2">cv. PFS-1207/04</strain>
    </source>
</reference>
<name>A0ABQ7EVP8_BRACR</name>
<organism evidence="1 2">
    <name type="scientific">Brassica cretica</name>
    <name type="common">Mustard</name>
    <dbReference type="NCBI Taxonomy" id="69181"/>
    <lineage>
        <taxon>Eukaryota</taxon>
        <taxon>Viridiplantae</taxon>
        <taxon>Streptophyta</taxon>
        <taxon>Embryophyta</taxon>
        <taxon>Tracheophyta</taxon>
        <taxon>Spermatophyta</taxon>
        <taxon>Magnoliopsida</taxon>
        <taxon>eudicotyledons</taxon>
        <taxon>Gunneridae</taxon>
        <taxon>Pentapetalae</taxon>
        <taxon>rosids</taxon>
        <taxon>malvids</taxon>
        <taxon>Brassicales</taxon>
        <taxon>Brassicaceae</taxon>
        <taxon>Brassiceae</taxon>
        <taxon>Brassica</taxon>
    </lineage>
</organism>
<dbReference type="EMBL" id="QGKV02000297">
    <property type="protein sequence ID" value="KAF3607305.1"/>
    <property type="molecule type" value="Genomic_DNA"/>
</dbReference>
<sequence>MTEPSRSGRGLPFTSVYTIHVNPDSGLNVFSVAMVSWNDGKWLCLDCNRLASTLYALYAYRRKSSK</sequence>
<evidence type="ECO:0000313" key="2">
    <source>
        <dbReference type="Proteomes" id="UP000266723"/>
    </source>
</evidence>
<keyword evidence="2" id="KW-1185">Reference proteome</keyword>
<protein>
    <submittedName>
        <fullName evidence="1">Uncharacterized protein</fullName>
    </submittedName>
</protein>
<gene>
    <name evidence="1" type="ORF">DY000_02044560</name>
</gene>